<protein>
    <submittedName>
        <fullName evidence="2">Uncharacterized protein</fullName>
    </submittedName>
</protein>
<evidence type="ECO:0000256" key="1">
    <source>
        <dbReference type="SAM" id="MobiDB-lite"/>
    </source>
</evidence>
<sequence length="484" mass="47475">MLVGVALASVAGLGLGCGKHEGSAGAPASSATPQGSGASTPGAMGAPGAPGAPGAGGTPAGAASPFAVVLESASAITFSGVSGGVWIGHEGHARMAQAVGAGDLVEGSFPGGLPAGPGRVVRVAGRSPGALWLSFEETLAEGKGGATPLFRITRGELRKVADDWLPQIATWSKNRILSASTSSGKLKIKVLEPHQEAPPADIPGARLDDAGCARSFKLKQLGALATGEVFGAGTCTPEGAKTASYVVIRWAPPDGGGPDAGGAGPDAGSAGPDAGSAGDAGSPGDAGTLVAPGEAASTAGEGVPEPEVGLPGVVSVVPGSSGLASHRALHARSSTEVYTAAVDERRGTSHLARFDGAVWSVEPLPATAEPLRALSGTAGGTLWMVTAREVWRRSPAGGWEQVPLPVPAFTGGTAGTASAAGSAGEGRWEPLDVWGGGGEEVWVAARHTTGDTARHVVLRARQGATPQGAPGGAPPAPPVVLRWP</sequence>
<name>A0A017T6P4_9BACT</name>
<dbReference type="AlphaFoldDB" id="A0A017T6P4"/>
<reference evidence="2 3" key="1">
    <citation type="submission" date="2013-05" db="EMBL/GenBank/DDBJ databases">
        <title>Genome assembly of Chondromyces apiculatus DSM 436.</title>
        <authorList>
            <person name="Sharma G."/>
            <person name="Khatri I."/>
            <person name="Kaur C."/>
            <person name="Mayilraj S."/>
            <person name="Subramanian S."/>
        </authorList>
    </citation>
    <scope>NUCLEOTIDE SEQUENCE [LARGE SCALE GENOMIC DNA]</scope>
    <source>
        <strain evidence="2 3">DSM 436</strain>
    </source>
</reference>
<dbReference type="EMBL" id="ASRX01000028">
    <property type="protein sequence ID" value="EYF04933.1"/>
    <property type="molecule type" value="Genomic_DNA"/>
</dbReference>
<dbReference type="STRING" id="1192034.CAP_3744"/>
<evidence type="ECO:0000313" key="3">
    <source>
        <dbReference type="Proteomes" id="UP000019678"/>
    </source>
</evidence>
<comment type="caution">
    <text evidence="2">The sequence shown here is derived from an EMBL/GenBank/DDBJ whole genome shotgun (WGS) entry which is preliminary data.</text>
</comment>
<organism evidence="2 3">
    <name type="scientific">Chondromyces apiculatus DSM 436</name>
    <dbReference type="NCBI Taxonomy" id="1192034"/>
    <lineage>
        <taxon>Bacteria</taxon>
        <taxon>Pseudomonadati</taxon>
        <taxon>Myxococcota</taxon>
        <taxon>Polyangia</taxon>
        <taxon>Polyangiales</taxon>
        <taxon>Polyangiaceae</taxon>
        <taxon>Chondromyces</taxon>
    </lineage>
</organism>
<feature type="region of interest" description="Disordered" evidence="1">
    <location>
        <begin position="463"/>
        <end position="484"/>
    </location>
</feature>
<feature type="region of interest" description="Disordered" evidence="1">
    <location>
        <begin position="21"/>
        <end position="60"/>
    </location>
</feature>
<feature type="compositionally biased region" description="Low complexity" evidence="1">
    <location>
        <begin position="23"/>
        <end position="49"/>
    </location>
</feature>
<gene>
    <name evidence="2" type="ORF">CAP_3744</name>
</gene>
<dbReference type="Proteomes" id="UP000019678">
    <property type="component" value="Unassembled WGS sequence"/>
</dbReference>
<keyword evidence="3" id="KW-1185">Reference proteome</keyword>
<proteinExistence type="predicted"/>
<feature type="region of interest" description="Disordered" evidence="1">
    <location>
        <begin position="254"/>
        <end position="307"/>
    </location>
</feature>
<feature type="compositionally biased region" description="Low complexity" evidence="1">
    <location>
        <begin position="266"/>
        <end position="287"/>
    </location>
</feature>
<evidence type="ECO:0000313" key="2">
    <source>
        <dbReference type="EMBL" id="EYF04933.1"/>
    </source>
</evidence>
<feature type="compositionally biased region" description="Gly residues" evidence="1">
    <location>
        <begin position="254"/>
        <end position="265"/>
    </location>
</feature>
<accession>A0A017T6P4</accession>